<evidence type="ECO:0000256" key="1">
    <source>
        <dbReference type="ARBA" id="ARBA00004515"/>
    </source>
</evidence>
<keyword evidence="13 20" id="KW-0472">Membrane</keyword>
<dbReference type="AlphaFoldDB" id="A0A5B2TKM2"/>
<dbReference type="UniPathway" id="UPA00223">
    <property type="reaction ID" value="UER01005"/>
</dbReference>
<feature type="binding site" evidence="18">
    <location>
        <position position="232"/>
    </location>
    <ligand>
        <name>FAD</name>
        <dbReference type="ChEBI" id="CHEBI:57692"/>
    </ligand>
</feature>
<dbReference type="RefSeq" id="WP_149810502.1">
    <property type="nucleotide sequence ID" value="NZ_VUKA01000001.1"/>
</dbReference>
<dbReference type="PANTHER" id="PTHR11632">
    <property type="entry name" value="SUCCINATE DEHYDROGENASE 2 FLAVOPROTEIN SUBUNIT"/>
    <property type="match status" value="1"/>
</dbReference>
<keyword evidence="7 20" id="KW-0813">Transport</keyword>
<name>A0A5B2TKM2_9PROT</name>
<feature type="domain" description="Fumarate reductase/succinate dehydrogenase flavoprotein-like C-terminal" evidence="22">
    <location>
        <begin position="470"/>
        <end position="603"/>
    </location>
</feature>
<evidence type="ECO:0000256" key="6">
    <source>
        <dbReference type="ARBA" id="ARBA00019965"/>
    </source>
</evidence>
<keyword evidence="20" id="KW-1003">Cell membrane</keyword>
<evidence type="ECO:0000256" key="5">
    <source>
        <dbReference type="ARBA" id="ARBA00012792"/>
    </source>
</evidence>
<dbReference type="Gene3D" id="4.10.80.40">
    <property type="entry name" value="succinate dehydrogenase protein domain"/>
    <property type="match status" value="1"/>
</dbReference>
<keyword evidence="8 20" id="KW-0816">Tricarboxylic acid cycle</keyword>
<keyword evidence="12 20" id="KW-0560">Oxidoreductase</keyword>
<evidence type="ECO:0000313" key="24">
    <source>
        <dbReference type="Proteomes" id="UP000322110"/>
    </source>
</evidence>
<feature type="binding site" evidence="18">
    <location>
        <begin position="25"/>
        <end position="30"/>
    </location>
    <ligand>
        <name>FAD</name>
        <dbReference type="ChEBI" id="CHEBI:57692"/>
    </ligand>
</feature>
<feature type="binding site" evidence="18">
    <location>
        <begin position="414"/>
        <end position="415"/>
    </location>
    <ligand>
        <name>FAD</name>
        <dbReference type="ChEBI" id="CHEBI:57692"/>
    </ligand>
</feature>
<dbReference type="InterPro" id="IPR015939">
    <property type="entry name" value="Fum_Rdtase/Succ_DH_flav-like_C"/>
</dbReference>
<dbReference type="InterPro" id="IPR014006">
    <property type="entry name" value="Succ_Dhase_FrdA_Gneg"/>
</dbReference>
<dbReference type="NCBIfam" id="TIGR01816">
    <property type="entry name" value="sdhA_forward"/>
    <property type="match status" value="1"/>
</dbReference>
<comment type="subunit">
    <text evidence="4">Part of an enzyme complex containing four subunits: a flavoprotein, an iron-sulfur, cytochrome b-556, and a hydrophobic anchor protein.</text>
</comment>
<keyword evidence="9 18" id="KW-0285">Flavoprotein</keyword>
<sequence length="603" mass="65970">MNAITMPSSGAYRIVDHTYDVVVVGAGGAGLRATFGMGAAGLKTACITKVFPTRSHTVAAQGGVGAALGNMGEDDWRWHMYDTVKGSDWLGDQDAIEYMCREAVPAIIELEHYGVPFSRTEDGKIYQRPFGGHMQNYGKTPAMRACAAADRTGHAILHTLYQQSLKHNCEFFVEYFALDLIMDEEGACRGVMAWNLEDGSMHRFRAQTVVLATGGYGRAYFSCTSAHTCTGDGGGMVLRAGLPLQDNEFVQFHPTGIYGSGCLVTEGARGEGGYLTNSEGERFMERYAPTAKDLASRDVVSRAMSMEIREGRGVGPHKDHIHLHLEHLGAELLHERLPGISETAKIFAGVDVTKEPIPMLPTVHYNMGGIPTNIHCEVLNPTATDQDRVVPGLMAVGEAASVSVHGANRLGTNSLLDLVVFGRAAALRAAATLKPGATQAPLPAKAGEMALDRLDRVRHAKGDVSVSELRLNMQRTMQTHAAVFRTSELLKEGCEKMAKVADTYKDIKIADRSLIWNSDLMEAMELDNLIGNALTTVVGGEARKESRGAHAQEDYPERDDVNWMKHTLAWVDDKYQVRLDYRDVKMRTLTNEVQVFPPKPRVY</sequence>
<dbReference type="PANTHER" id="PTHR11632:SF51">
    <property type="entry name" value="SUCCINATE DEHYDROGENASE [UBIQUINONE] FLAVOPROTEIN SUBUNIT, MITOCHONDRIAL"/>
    <property type="match status" value="1"/>
</dbReference>
<evidence type="ECO:0000256" key="17">
    <source>
        <dbReference type="PIRSR" id="PIRSR611281-2"/>
    </source>
</evidence>
<dbReference type="FunFam" id="4.10.80.40:FF:000002">
    <property type="entry name" value="Succinate dehydrogenase [ubiquinone] flavoprotein subunit, mitochondrial"/>
    <property type="match status" value="1"/>
</dbReference>
<dbReference type="Gene3D" id="3.50.50.60">
    <property type="entry name" value="FAD/NAD(P)-binding domain"/>
    <property type="match status" value="1"/>
</dbReference>
<feature type="binding site" evidence="17">
    <location>
        <position position="265"/>
    </location>
    <ligand>
        <name>substrate</name>
    </ligand>
</feature>
<dbReference type="GO" id="GO:0009055">
    <property type="term" value="F:electron transfer activity"/>
    <property type="evidence" value="ECO:0007669"/>
    <property type="project" value="UniProtKB-ARBA"/>
</dbReference>
<comment type="caution">
    <text evidence="23">The sequence shown here is derived from an EMBL/GenBank/DDBJ whole genome shotgun (WGS) entry which is preliminary data.</text>
</comment>
<dbReference type="SUPFAM" id="SSF46977">
    <property type="entry name" value="Succinate dehydrogenase/fumarate reductase flavoprotein C-terminal domain"/>
    <property type="match status" value="1"/>
</dbReference>
<feature type="binding site" evidence="17">
    <location>
        <position position="253"/>
    </location>
    <ligand>
        <name>substrate</name>
    </ligand>
</feature>
<dbReference type="SUPFAM" id="SSF56425">
    <property type="entry name" value="Succinate dehydrogenase/fumarate reductase flavoprotein, catalytic domain"/>
    <property type="match status" value="1"/>
</dbReference>
<evidence type="ECO:0000256" key="11">
    <source>
        <dbReference type="ARBA" id="ARBA00022982"/>
    </source>
</evidence>
<keyword evidence="20" id="KW-0997">Cell inner membrane</keyword>
<keyword evidence="11 20" id="KW-0249">Electron transport</keyword>
<dbReference type="Gene3D" id="1.20.58.100">
    <property type="entry name" value="Fumarate reductase/succinate dehydrogenase flavoprotein-like, C-terminal domain"/>
    <property type="match status" value="1"/>
</dbReference>
<evidence type="ECO:0000256" key="10">
    <source>
        <dbReference type="ARBA" id="ARBA00022827"/>
    </source>
</evidence>
<dbReference type="Gene3D" id="3.90.700.10">
    <property type="entry name" value="Succinate dehydrogenase/fumarate reductase flavoprotein, catalytic domain"/>
    <property type="match status" value="1"/>
</dbReference>
<dbReference type="InterPro" id="IPR027477">
    <property type="entry name" value="Succ_DH/fumarate_Rdtase_cat_sf"/>
</dbReference>
<evidence type="ECO:0000256" key="2">
    <source>
        <dbReference type="ARBA" id="ARBA00004894"/>
    </source>
</evidence>
<feature type="binding site" evidence="18">
    <location>
        <position position="398"/>
    </location>
    <ligand>
        <name>FAD</name>
        <dbReference type="ChEBI" id="CHEBI:57692"/>
    </ligand>
</feature>
<dbReference type="SUPFAM" id="SSF51905">
    <property type="entry name" value="FAD/NAD(P)-binding domain"/>
    <property type="match status" value="1"/>
</dbReference>
<evidence type="ECO:0000256" key="3">
    <source>
        <dbReference type="ARBA" id="ARBA00008040"/>
    </source>
</evidence>
<evidence type="ECO:0000256" key="9">
    <source>
        <dbReference type="ARBA" id="ARBA00022630"/>
    </source>
</evidence>
<keyword evidence="24" id="KW-1185">Reference proteome</keyword>
<dbReference type="GO" id="GO:0008177">
    <property type="term" value="F:succinate dehydrogenase (quinone) activity"/>
    <property type="evidence" value="ECO:0007669"/>
    <property type="project" value="UniProtKB-EC"/>
</dbReference>
<evidence type="ECO:0000256" key="4">
    <source>
        <dbReference type="ARBA" id="ARBA00011294"/>
    </source>
</evidence>
<dbReference type="Pfam" id="PF02910">
    <property type="entry name" value="Succ_DH_flav_C"/>
    <property type="match status" value="1"/>
</dbReference>
<dbReference type="InterPro" id="IPR003952">
    <property type="entry name" value="FRD_SDH_FAD_BS"/>
</dbReference>
<gene>
    <name evidence="23" type="ORF">F0Q34_02335</name>
</gene>
<feature type="domain" description="FAD-dependent oxidoreductase 2 FAD-binding" evidence="21">
    <location>
        <begin position="20"/>
        <end position="415"/>
    </location>
</feature>
<comment type="catalytic activity">
    <reaction evidence="14 20">
        <text>a quinone + succinate = fumarate + a quinol</text>
        <dbReference type="Rhea" id="RHEA:40523"/>
        <dbReference type="ChEBI" id="CHEBI:24646"/>
        <dbReference type="ChEBI" id="CHEBI:29806"/>
        <dbReference type="ChEBI" id="CHEBI:30031"/>
        <dbReference type="ChEBI" id="CHEBI:132124"/>
        <dbReference type="EC" id="1.3.5.1"/>
    </reaction>
</comment>
<feature type="binding site" evidence="17">
    <location>
        <position position="364"/>
    </location>
    <ligand>
        <name>substrate</name>
    </ligand>
</feature>
<dbReference type="FunFam" id="1.20.58.100:FF:000001">
    <property type="entry name" value="Succinate dehydrogenase flavoprotein subunit (SdhA)"/>
    <property type="match status" value="1"/>
</dbReference>
<dbReference type="FunFam" id="3.90.700.10:FF:000001">
    <property type="entry name" value="Mitochondrial succinate dehydrogenase flavoprotein subunit"/>
    <property type="match status" value="1"/>
</dbReference>
<dbReference type="GO" id="GO:0005886">
    <property type="term" value="C:plasma membrane"/>
    <property type="evidence" value="ECO:0007669"/>
    <property type="project" value="UniProtKB-SubCell"/>
</dbReference>
<dbReference type="NCBIfam" id="TIGR01812">
    <property type="entry name" value="sdhA_frdA_Gneg"/>
    <property type="match status" value="1"/>
</dbReference>
<dbReference type="EMBL" id="VUKA01000001">
    <property type="protein sequence ID" value="KAA2214565.1"/>
    <property type="molecule type" value="Genomic_DNA"/>
</dbReference>
<dbReference type="Proteomes" id="UP000322110">
    <property type="component" value="Unassembled WGS sequence"/>
</dbReference>
<dbReference type="InterPro" id="IPR036188">
    <property type="entry name" value="FAD/NAD-bd_sf"/>
</dbReference>
<evidence type="ECO:0000313" key="23">
    <source>
        <dbReference type="EMBL" id="KAA2214565.1"/>
    </source>
</evidence>
<comment type="similarity">
    <text evidence="3 20">Belongs to the FAD-dependent oxidoreductase 2 family. FRD/SDH subfamily.</text>
</comment>
<dbReference type="FunFam" id="3.50.50.60:FF:000026">
    <property type="entry name" value="Succinate dehydrogenase flavoprotein subunit"/>
    <property type="match status" value="1"/>
</dbReference>
<evidence type="ECO:0000256" key="14">
    <source>
        <dbReference type="ARBA" id="ARBA00049220"/>
    </source>
</evidence>
<comment type="subcellular location">
    <subcellularLocation>
        <location evidence="1 20">Cell inner membrane</location>
        <topology evidence="1 20">Peripheral membrane protein</topology>
        <orientation evidence="1 20">Cytoplasmic side</orientation>
    </subcellularLocation>
</comment>
<accession>A0A5B2TKM2</accession>
<evidence type="ECO:0000256" key="8">
    <source>
        <dbReference type="ARBA" id="ARBA00022532"/>
    </source>
</evidence>
<dbReference type="GO" id="GO:0006099">
    <property type="term" value="P:tricarboxylic acid cycle"/>
    <property type="evidence" value="ECO:0007669"/>
    <property type="project" value="UniProtKB-UniRule"/>
</dbReference>
<reference evidence="23 24" key="1">
    <citation type="journal article" date="2015" name="Int. J. Syst. Evol. Microbiol.">
        <title>Roseomonas oryzae sp. nov., isolated from paddy rhizosphere soil.</title>
        <authorList>
            <person name="Ramaprasad E.V."/>
            <person name="Sasikala Ch."/>
            <person name="Ramana Ch.V."/>
        </authorList>
    </citation>
    <scope>NUCLEOTIDE SEQUENCE [LARGE SCALE GENOMIC DNA]</scope>
    <source>
        <strain evidence="23 24">KCTC 42542</strain>
    </source>
</reference>
<organism evidence="23 24">
    <name type="scientific">Teichococcus oryzae</name>
    <dbReference type="NCBI Taxonomy" id="1608942"/>
    <lineage>
        <taxon>Bacteria</taxon>
        <taxon>Pseudomonadati</taxon>
        <taxon>Pseudomonadota</taxon>
        <taxon>Alphaproteobacteria</taxon>
        <taxon>Acetobacterales</taxon>
        <taxon>Roseomonadaceae</taxon>
        <taxon>Roseomonas</taxon>
    </lineage>
</organism>
<dbReference type="EC" id="1.3.5.1" evidence="5 20"/>
<comment type="pathway">
    <text evidence="2 20">Carbohydrate metabolism; tricarboxylic acid cycle; fumarate from succinate (bacterial route): step 1/1.</text>
</comment>
<feature type="modified residue" description="Tele-8alpha-FAD histidine" evidence="19">
    <location>
        <position position="56"/>
    </location>
</feature>
<dbReference type="PROSITE" id="PS00504">
    <property type="entry name" value="FRD_SDH_FAD_BINDING"/>
    <property type="match status" value="1"/>
</dbReference>
<dbReference type="GO" id="GO:0022900">
    <property type="term" value="P:electron transport chain"/>
    <property type="evidence" value="ECO:0007669"/>
    <property type="project" value="UniProtKB-UniRule"/>
</dbReference>
<dbReference type="InterPro" id="IPR030664">
    <property type="entry name" value="SdhA/FrdA/AprA"/>
</dbReference>
<evidence type="ECO:0000256" key="20">
    <source>
        <dbReference type="RuleBase" id="RU362051"/>
    </source>
</evidence>
<dbReference type="GO" id="GO:0050660">
    <property type="term" value="F:flavin adenine dinucleotide binding"/>
    <property type="evidence" value="ECO:0007669"/>
    <property type="project" value="UniProtKB-UniRule"/>
</dbReference>
<dbReference type="InterPro" id="IPR011281">
    <property type="entry name" value="Succ_DH_flav_su_fwd"/>
</dbReference>
<comment type="cofactor">
    <cofactor evidence="18">
        <name>FAD</name>
        <dbReference type="ChEBI" id="CHEBI:57692"/>
    </cofactor>
    <text evidence="18">Flavinylated by SdhE, about 5% flavinylation occurs in the absence of SdhE.</text>
</comment>
<evidence type="ECO:0000259" key="21">
    <source>
        <dbReference type="Pfam" id="PF00890"/>
    </source>
</evidence>
<dbReference type="OrthoDB" id="9806724at2"/>
<dbReference type="PIRSF" id="PIRSF000171">
    <property type="entry name" value="SDHA_APRA_LASPO"/>
    <property type="match status" value="1"/>
</dbReference>
<evidence type="ECO:0000256" key="13">
    <source>
        <dbReference type="ARBA" id="ARBA00023136"/>
    </source>
</evidence>
<evidence type="ECO:0000256" key="16">
    <source>
        <dbReference type="PIRSR" id="PIRSR000171-1"/>
    </source>
</evidence>
<evidence type="ECO:0000256" key="12">
    <source>
        <dbReference type="ARBA" id="ARBA00023002"/>
    </source>
</evidence>
<dbReference type="InterPro" id="IPR003953">
    <property type="entry name" value="FAD-dep_OxRdtase_2_FAD-bd"/>
</dbReference>
<protein>
    <recommendedName>
        <fullName evidence="6 15">Succinate dehydrogenase flavoprotein subunit</fullName>
        <ecNumber evidence="5 20">1.3.5.1</ecNumber>
    </recommendedName>
</protein>
<proteinExistence type="inferred from homology"/>
<evidence type="ECO:0000256" key="19">
    <source>
        <dbReference type="PIRSR" id="PIRSR611281-4"/>
    </source>
</evidence>
<feature type="binding site" evidence="18">
    <location>
        <begin position="48"/>
        <end position="63"/>
    </location>
    <ligand>
        <name>FAD</name>
        <dbReference type="ChEBI" id="CHEBI:57692"/>
    </ligand>
</feature>
<evidence type="ECO:0000259" key="22">
    <source>
        <dbReference type="Pfam" id="PF02910"/>
    </source>
</evidence>
<evidence type="ECO:0000256" key="15">
    <source>
        <dbReference type="NCBIfam" id="TIGR01816"/>
    </source>
</evidence>
<evidence type="ECO:0000256" key="18">
    <source>
        <dbReference type="PIRSR" id="PIRSR611281-3"/>
    </source>
</evidence>
<feature type="active site" description="Proton acceptor" evidence="16">
    <location>
        <position position="297"/>
    </location>
</feature>
<feature type="binding site" evidence="17">
    <location>
        <position position="409"/>
    </location>
    <ligand>
        <name>substrate</name>
    </ligand>
</feature>
<evidence type="ECO:0000256" key="7">
    <source>
        <dbReference type="ARBA" id="ARBA00022448"/>
    </source>
</evidence>
<dbReference type="InterPro" id="IPR037099">
    <property type="entry name" value="Fum_R/Succ_DH_flav-like_C_sf"/>
</dbReference>
<dbReference type="Pfam" id="PF00890">
    <property type="entry name" value="FAD_binding_2"/>
    <property type="match status" value="1"/>
</dbReference>
<keyword evidence="10 18" id="KW-0274">FAD</keyword>
<dbReference type="GO" id="GO:0009061">
    <property type="term" value="P:anaerobic respiration"/>
    <property type="evidence" value="ECO:0007669"/>
    <property type="project" value="TreeGrafter"/>
</dbReference>